<dbReference type="Pfam" id="PF00132">
    <property type="entry name" value="Hexapep"/>
    <property type="match status" value="1"/>
</dbReference>
<evidence type="ECO:0000256" key="5">
    <source>
        <dbReference type="ARBA" id="ARBA00055587"/>
    </source>
</evidence>
<proteinExistence type="inferred from homology"/>
<evidence type="ECO:0000256" key="6">
    <source>
        <dbReference type="ARBA" id="ARBA00067695"/>
    </source>
</evidence>
<comment type="function">
    <text evidence="5">Acetyltransferase implicated in the O-acetylation of Nod factors.</text>
</comment>
<gene>
    <name evidence="7" type="ORF">SAMN05421780_105162</name>
</gene>
<dbReference type="PROSITE" id="PS00101">
    <property type="entry name" value="HEXAPEP_TRANSFERASES"/>
    <property type="match status" value="1"/>
</dbReference>
<dbReference type="OrthoDB" id="9812571at2"/>
<dbReference type="PANTHER" id="PTHR23416:SF23">
    <property type="entry name" value="ACETYLTRANSFERASE C18B11.09C-RELATED"/>
    <property type="match status" value="1"/>
</dbReference>
<name>A0A1I1J6D0_9BACT</name>
<keyword evidence="2 7" id="KW-0808">Transferase</keyword>
<reference evidence="7 8" key="1">
    <citation type="submission" date="2016-10" db="EMBL/GenBank/DDBJ databases">
        <authorList>
            <person name="de Groot N.N."/>
        </authorList>
    </citation>
    <scope>NUCLEOTIDE SEQUENCE [LARGE SCALE GENOMIC DNA]</scope>
    <source>
        <strain evidence="7 8">DSM 6793</strain>
    </source>
</reference>
<dbReference type="PANTHER" id="PTHR23416">
    <property type="entry name" value="SIALIC ACID SYNTHASE-RELATED"/>
    <property type="match status" value="1"/>
</dbReference>
<evidence type="ECO:0000256" key="1">
    <source>
        <dbReference type="ARBA" id="ARBA00007274"/>
    </source>
</evidence>
<dbReference type="Proteomes" id="UP000199514">
    <property type="component" value="Unassembled WGS sequence"/>
</dbReference>
<dbReference type="RefSeq" id="WP_091511788.1">
    <property type="nucleotide sequence ID" value="NZ_FOLE01000005.1"/>
</dbReference>
<comment type="similarity">
    <text evidence="1">Belongs to the transferase hexapeptide repeat family.</text>
</comment>
<dbReference type="GO" id="GO:0008374">
    <property type="term" value="F:O-acyltransferase activity"/>
    <property type="evidence" value="ECO:0007669"/>
    <property type="project" value="TreeGrafter"/>
</dbReference>
<dbReference type="InterPro" id="IPR051159">
    <property type="entry name" value="Hexapeptide_acetyltransf"/>
</dbReference>
<evidence type="ECO:0000256" key="2">
    <source>
        <dbReference type="ARBA" id="ARBA00022679"/>
    </source>
</evidence>
<evidence type="ECO:0000256" key="3">
    <source>
        <dbReference type="ARBA" id="ARBA00022737"/>
    </source>
</evidence>
<dbReference type="Gene3D" id="2.160.10.10">
    <property type="entry name" value="Hexapeptide repeat proteins"/>
    <property type="match status" value="1"/>
</dbReference>
<dbReference type="EMBL" id="FOLE01000005">
    <property type="protein sequence ID" value="SFC42158.1"/>
    <property type="molecule type" value="Genomic_DNA"/>
</dbReference>
<keyword evidence="8" id="KW-1185">Reference proteome</keyword>
<protein>
    <recommendedName>
        <fullName evidence="6">Nodulation protein L</fullName>
    </recommendedName>
</protein>
<evidence type="ECO:0000256" key="4">
    <source>
        <dbReference type="ARBA" id="ARBA00023315"/>
    </source>
</evidence>
<organism evidence="7 8">
    <name type="scientific">Flexibacter flexilis DSM 6793</name>
    <dbReference type="NCBI Taxonomy" id="927664"/>
    <lineage>
        <taxon>Bacteria</taxon>
        <taxon>Pseudomonadati</taxon>
        <taxon>Bacteroidota</taxon>
        <taxon>Cytophagia</taxon>
        <taxon>Cytophagales</taxon>
        <taxon>Flexibacteraceae</taxon>
        <taxon>Flexibacter</taxon>
    </lineage>
</organism>
<keyword evidence="4" id="KW-0012">Acyltransferase</keyword>
<evidence type="ECO:0000313" key="8">
    <source>
        <dbReference type="Proteomes" id="UP000199514"/>
    </source>
</evidence>
<keyword evidence="3" id="KW-0677">Repeat</keyword>
<sequence length="195" mass="21144">MSNKSIFERDKLGEMIRLDDAQYPELLQVIKKAMRTIAKLNTLVTDDATQINQVFEELIGQKVDEAFFLIPPFYTDFGENIRIGKNVFVNHACTFMDRGGITLEDNVLIGPKVNLITTNHPLNPADRKATISTPIIIKKGAWIGAGATVLGGVTVGENAVVAAGAVVSKDVPDNVVVAGIPAKIIKTISDERLSK</sequence>
<dbReference type="InterPro" id="IPR011004">
    <property type="entry name" value="Trimer_LpxA-like_sf"/>
</dbReference>
<dbReference type="STRING" id="927664.SAMN05421780_105162"/>
<dbReference type="InterPro" id="IPR001451">
    <property type="entry name" value="Hexapep"/>
</dbReference>
<accession>A0A1I1J6D0</accession>
<dbReference type="AlphaFoldDB" id="A0A1I1J6D0"/>
<dbReference type="FunFam" id="2.160.10.10:FF:000025">
    <property type="entry name" value="Hexapeptide-repeat containing-acetyltransferase"/>
    <property type="match status" value="1"/>
</dbReference>
<dbReference type="SUPFAM" id="SSF51161">
    <property type="entry name" value="Trimeric LpxA-like enzymes"/>
    <property type="match status" value="1"/>
</dbReference>
<dbReference type="InterPro" id="IPR018357">
    <property type="entry name" value="Hexapep_transf_CS"/>
</dbReference>
<evidence type="ECO:0000313" key="7">
    <source>
        <dbReference type="EMBL" id="SFC42158.1"/>
    </source>
</evidence>